<keyword evidence="1" id="KW-0472">Membrane</keyword>
<reference evidence="2 3" key="1">
    <citation type="submission" date="2017-03" db="EMBL/GenBank/DDBJ databases">
        <title>Genome sequence of Clostridium hungatei DSM 14427.</title>
        <authorList>
            <person name="Poehlein A."/>
            <person name="Daniel R."/>
        </authorList>
    </citation>
    <scope>NUCLEOTIDE SEQUENCE [LARGE SCALE GENOMIC DNA]</scope>
    <source>
        <strain evidence="2 3">DSM 14427</strain>
    </source>
</reference>
<accession>A0A1V4SFI9</accession>
<feature type="transmembrane region" description="Helical" evidence="1">
    <location>
        <begin position="21"/>
        <end position="39"/>
    </location>
</feature>
<name>A0A1V4SFI9_RUMHU</name>
<keyword evidence="1" id="KW-0812">Transmembrane</keyword>
<dbReference type="InterPro" id="IPR031360">
    <property type="entry name" value="TrpP"/>
</dbReference>
<gene>
    <name evidence="2" type="ORF">CLHUN_35040</name>
</gene>
<dbReference type="Proteomes" id="UP000191554">
    <property type="component" value="Unassembled WGS sequence"/>
</dbReference>
<sequence length="188" mass="20233">MEAVKKREVVKAQKRGLSISDVILVGVLLAVGAVLKFFVGSLFNAGMKPNFIIAMYCLAILLIKPRFIEAIFIGIIAGAICQVFPGTPYINLISEPVGAIVMAILVYLPLQIGKFSLRPVIGTFLSTLVSGMTFIGVLYAAFYTGADVKPMPFQVFIVIVLGTALVNTIIVQVLYIPLKLALGRGKND</sequence>
<dbReference type="EMBL" id="MZGX01000026">
    <property type="protein sequence ID" value="OPX42682.1"/>
    <property type="molecule type" value="Genomic_DNA"/>
</dbReference>
<keyword evidence="3" id="KW-1185">Reference proteome</keyword>
<comment type="caution">
    <text evidence="2">The sequence shown here is derived from an EMBL/GenBank/DDBJ whole genome shotgun (WGS) entry which is preliminary data.</text>
</comment>
<feature type="transmembrane region" description="Helical" evidence="1">
    <location>
        <begin position="155"/>
        <end position="176"/>
    </location>
</feature>
<evidence type="ECO:0008006" key="4">
    <source>
        <dbReference type="Google" id="ProtNLM"/>
    </source>
</evidence>
<proteinExistence type="predicted"/>
<feature type="transmembrane region" description="Helical" evidence="1">
    <location>
        <begin position="96"/>
        <end position="113"/>
    </location>
</feature>
<dbReference type="Pfam" id="PF17099">
    <property type="entry name" value="TrpP"/>
    <property type="match status" value="1"/>
</dbReference>
<evidence type="ECO:0000256" key="1">
    <source>
        <dbReference type="SAM" id="Phobius"/>
    </source>
</evidence>
<dbReference type="STRING" id="48256.CLHUN_35040"/>
<protein>
    <recommendedName>
        <fullName evidence="4">Tryptophan transport protein</fullName>
    </recommendedName>
</protein>
<dbReference type="RefSeq" id="WP_080065924.1">
    <property type="nucleotide sequence ID" value="NZ_MZGX01000026.1"/>
</dbReference>
<keyword evidence="1" id="KW-1133">Transmembrane helix</keyword>
<evidence type="ECO:0000313" key="2">
    <source>
        <dbReference type="EMBL" id="OPX42682.1"/>
    </source>
</evidence>
<feature type="transmembrane region" description="Helical" evidence="1">
    <location>
        <begin position="120"/>
        <end position="143"/>
    </location>
</feature>
<evidence type="ECO:0000313" key="3">
    <source>
        <dbReference type="Proteomes" id="UP000191554"/>
    </source>
</evidence>
<dbReference type="AlphaFoldDB" id="A0A1V4SFI9"/>
<organism evidence="2 3">
    <name type="scientific">Ruminiclostridium hungatei</name>
    <name type="common">Clostridium hungatei</name>
    <dbReference type="NCBI Taxonomy" id="48256"/>
    <lineage>
        <taxon>Bacteria</taxon>
        <taxon>Bacillati</taxon>
        <taxon>Bacillota</taxon>
        <taxon>Clostridia</taxon>
        <taxon>Eubacteriales</taxon>
        <taxon>Oscillospiraceae</taxon>
        <taxon>Ruminiclostridium</taxon>
    </lineage>
</organism>
<dbReference type="OrthoDB" id="3173414at2"/>